<keyword evidence="1" id="KW-0456">Lyase</keyword>
<dbReference type="EC" id="4.2.1.153" evidence="1"/>
<dbReference type="InterPro" id="IPR052741">
    <property type="entry name" value="Mitochondrial_HTD2"/>
</dbReference>
<dbReference type="PANTHER" id="PTHR28152:SF1">
    <property type="entry name" value="HYDROXYACYL-THIOESTER DEHYDRATASE TYPE 2, MITOCHONDRIAL"/>
    <property type="match status" value="1"/>
</dbReference>
<dbReference type="GO" id="GO:0019171">
    <property type="term" value="F:(3R)-hydroxyacyl-[acyl-carrier-protein] dehydratase activity"/>
    <property type="evidence" value="ECO:0007669"/>
    <property type="project" value="TreeGrafter"/>
</dbReference>
<reference evidence="1" key="1">
    <citation type="submission" date="2021-03" db="EMBL/GenBank/DDBJ databases">
        <authorList>
            <person name="Peeters C."/>
        </authorList>
    </citation>
    <scope>NUCLEOTIDE SEQUENCE</scope>
    <source>
        <strain evidence="1">LMG 31506</strain>
    </source>
</reference>
<comment type="caution">
    <text evidence="1">The sequence shown here is derived from an EMBL/GenBank/DDBJ whole genome shotgun (WGS) entry which is preliminary data.</text>
</comment>
<dbReference type="SUPFAM" id="SSF54637">
    <property type="entry name" value="Thioesterase/thiol ester dehydrase-isomerase"/>
    <property type="match status" value="1"/>
</dbReference>
<dbReference type="Gene3D" id="3.10.129.10">
    <property type="entry name" value="Hotdog Thioesterase"/>
    <property type="match status" value="1"/>
</dbReference>
<accession>A0A916N6M8</accession>
<evidence type="ECO:0000313" key="1">
    <source>
        <dbReference type="EMBL" id="CAG2156059.1"/>
    </source>
</evidence>
<evidence type="ECO:0000313" key="2">
    <source>
        <dbReference type="Proteomes" id="UP000672934"/>
    </source>
</evidence>
<name>A0A916N6M8_9BURK</name>
<protein>
    <submittedName>
        <fullName evidence="1">Mesaconyl-C(4)-CoA hydratase</fullName>
        <ecNumber evidence="1">4.2.1.153</ecNumber>
    </submittedName>
</protein>
<gene>
    <name evidence="1" type="primary">meh_2</name>
    <name evidence="1" type="ORF">LMG31506_05582</name>
</gene>
<keyword evidence="2" id="KW-1185">Reference proteome</keyword>
<dbReference type="PANTHER" id="PTHR28152">
    <property type="entry name" value="HYDROXYACYL-THIOESTER DEHYDRATASE TYPE 2, MITOCHONDRIAL"/>
    <property type="match status" value="1"/>
</dbReference>
<dbReference type="InterPro" id="IPR029069">
    <property type="entry name" value="HotDog_dom_sf"/>
</dbReference>
<dbReference type="EMBL" id="CAJPUY010000027">
    <property type="protein sequence ID" value="CAG2156059.1"/>
    <property type="molecule type" value="Genomic_DNA"/>
</dbReference>
<proteinExistence type="predicted"/>
<sequence length="159" mass="17497">MAIVEIRHELIAGYEVAIVETQTYLLLSAQSNPGAAPAAADEFAVRQRERIVVPDATLLFQYSALGFNSHKIHIDRTYARNVEGFPDLVVNGGLVTLLMTEFVANDLKALPVSFKTKHLAPLFCDRPIRLTAESVDGKLHVRALDDRGVVAAKMEVEVQ</sequence>
<dbReference type="AlphaFoldDB" id="A0A916N6M8"/>
<organism evidence="1 2">
    <name type="scientific">Cupriavidus yeoncheonensis</name>
    <dbReference type="NCBI Taxonomy" id="1462994"/>
    <lineage>
        <taxon>Bacteria</taxon>
        <taxon>Pseudomonadati</taxon>
        <taxon>Pseudomonadota</taxon>
        <taxon>Betaproteobacteria</taxon>
        <taxon>Burkholderiales</taxon>
        <taxon>Burkholderiaceae</taxon>
        <taxon>Cupriavidus</taxon>
    </lineage>
</organism>
<dbReference type="Proteomes" id="UP000672934">
    <property type="component" value="Unassembled WGS sequence"/>
</dbReference>